<reference evidence="1 2" key="1">
    <citation type="submission" date="2016-07" db="EMBL/GenBank/DDBJ databases">
        <title>Complete genome sequence of the Lentzea guizhouensis DHS C013.</title>
        <authorList>
            <person name="Cao C."/>
        </authorList>
    </citation>
    <scope>NUCLEOTIDE SEQUENCE [LARGE SCALE GENOMIC DNA]</scope>
    <source>
        <strain evidence="1 2">DHS C013</strain>
    </source>
</reference>
<dbReference type="OrthoDB" id="9795689at2"/>
<evidence type="ECO:0000313" key="1">
    <source>
        <dbReference type="EMBL" id="ANZ43041.1"/>
    </source>
</evidence>
<dbReference type="Pfam" id="PF08798">
    <property type="entry name" value="CRISPR_assoc"/>
    <property type="match status" value="1"/>
</dbReference>
<dbReference type="Gene3D" id="3.30.70.1200">
    <property type="entry name" value="Crispr-associated protein, domain 1"/>
    <property type="match status" value="1"/>
</dbReference>
<dbReference type="SUPFAM" id="SSF117987">
    <property type="entry name" value="CRISPR-associated protein"/>
    <property type="match status" value="2"/>
</dbReference>
<dbReference type="EMBL" id="CP016793">
    <property type="protein sequence ID" value="ANZ43041.1"/>
    <property type="molecule type" value="Genomic_DNA"/>
</dbReference>
<accession>A0A1B2HZB8</accession>
<proteinExistence type="predicted"/>
<keyword evidence="2" id="KW-1185">Reference proteome</keyword>
<dbReference type="Gene3D" id="3.30.70.1210">
    <property type="entry name" value="Crispr-associated protein, domain 2"/>
    <property type="match status" value="1"/>
</dbReference>
<name>A0A1B2HZB8_9PSEU</name>
<dbReference type="InterPro" id="IPR010179">
    <property type="entry name" value="CRISPR-assoc_prot_Cse3"/>
</dbReference>
<sequence length="221" mass="24400">MFLSKLMINVRSREFRRDYANVHEMHRSIMSAYPDTLDETPARLGHKILWRLDAAQIGYAQYVQSQTAPDWSNLPVGRLAAPAEVRPLGPVLNAIAAGRMFAFRLVANPTWSTHGGKERDVRKRHAHKTSESQIEWLVRRGERHGFVIPTTRSGEPDVAPSPVSTLIGQKKDTGRITVAPVRFDGHLVITDAAAFTDAVINGVGPAKAYGCGLISIAPPRF</sequence>
<evidence type="ECO:0000313" key="2">
    <source>
        <dbReference type="Proteomes" id="UP000093053"/>
    </source>
</evidence>
<protein>
    <submittedName>
        <fullName evidence="1">Type I-E CRISPR-associated protein Cas6/Cse3/CasE</fullName>
    </submittedName>
</protein>
<dbReference type="RefSeq" id="WP_065921363.1">
    <property type="nucleotide sequence ID" value="NZ_CP016793.1"/>
</dbReference>
<dbReference type="Proteomes" id="UP000093053">
    <property type="component" value="Chromosome"/>
</dbReference>
<dbReference type="STRING" id="1586287.BBK82_26540"/>
<dbReference type="CDD" id="cd09727">
    <property type="entry name" value="Cas6_I-E"/>
    <property type="match status" value="1"/>
</dbReference>
<dbReference type="AlphaFoldDB" id="A0A1B2HZB8"/>
<organism evidence="1 2">
    <name type="scientific">Lentzea guizhouensis</name>
    <dbReference type="NCBI Taxonomy" id="1586287"/>
    <lineage>
        <taxon>Bacteria</taxon>
        <taxon>Bacillati</taxon>
        <taxon>Actinomycetota</taxon>
        <taxon>Actinomycetes</taxon>
        <taxon>Pseudonocardiales</taxon>
        <taxon>Pseudonocardiaceae</taxon>
        <taxon>Lentzea</taxon>
    </lineage>
</organism>
<dbReference type="KEGG" id="led:BBK82_26540"/>
<dbReference type="SMART" id="SM01101">
    <property type="entry name" value="CRISPR_assoc"/>
    <property type="match status" value="1"/>
</dbReference>
<gene>
    <name evidence="1" type="ORF">BBK82_26540</name>
</gene>
<dbReference type="NCBIfam" id="TIGR01907">
    <property type="entry name" value="casE_Cse3"/>
    <property type="match status" value="1"/>
</dbReference>